<organism evidence="9">
    <name type="scientific">Moina brachiata</name>
    <dbReference type="NCBI Taxonomy" id="675436"/>
    <lineage>
        <taxon>Eukaryota</taxon>
        <taxon>Metazoa</taxon>
        <taxon>Ecdysozoa</taxon>
        <taxon>Arthropoda</taxon>
        <taxon>Crustacea</taxon>
        <taxon>Branchiopoda</taxon>
        <taxon>Diplostraca</taxon>
        <taxon>Cladocera</taxon>
        <taxon>Anomopoda</taxon>
        <taxon>Moinidae</taxon>
        <taxon>Moina</taxon>
    </lineage>
</organism>
<dbReference type="PANTHER" id="PTHR12493">
    <property type="entry name" value="CUE DOMAIN CONTAINING 2"/>
    <property type="match status" value="1"/>
</dbReference>
<evidence type="ECO:0000256" key="3">
    <source>
        <dbReference type="ARBA" id="ARBA00006106"/>
    </source>
</evidence>
<accession>A0A4Y7NIU7</accession>
<evidence type="ECO:0000256" key="4">
    <source>
        <dbReference type="ARBA" id="ARBA00022490"/>
    </source>
</evidence>
<dbReference type="AlphaFoldDB" id="A0A4Y7NIU7"/>
<keyword evidence="5" id="KW-0833">Ubl conjugation pathway</keyword>
<feature type="region of interest" description="Disordered" evidence="7">
    <location>
        <begin position="120"/>
        <end position="143"/>
    </location>
</feature>
<dbReference type="GO" id="GO:0005634">
    <property type="term" value="C:nucleus"/>
    <property type="evidence" value="ECO:0007669"/>
    <property type="project" value="UniProtKB-SubCell"/>
</dbReference>
<dbReference type="GO" id="GO:0043130">
    <property type="term" value="F:ubiquitin binding"/>
    <property type="evidence" value="ECO:0007669"/>
    <property type="project" value="InterPro"/>
</dbReference>
<dbReference type="GO" id="GO:0005737">
    <property type="term" value="C:cytoplasm"/>
    <property type="evidence" value="ECO:0007669"/>
    <property type="project" value="UniProtKB-SubCell"/>
</dbReference>
<keyword evidence="6" id="KW-0539">Nucleus</keyword>
<comment type="similarity">
    <text evidence="3">Belongs to the CUEDC2 family.</text>
</comment>
<dbReference type="EMBL" id="LR023530">
    <property type="protein sequence ID" value="SVE93149.1"/>
    <property type="molecule type" value="mRNA"/>
</dbReference>
<sequence>MSFVEGQEGLVKESLLAFLKENIPKSDLSHVDEIVLSYVASILEELGSDAGQEDLFDVESFSEMLTAYFPDFASISHTAICDWIFELSAQLSKLKQDSKESRNYLDSGLKFPAPVVTKSERLSPRVSESSDVSASDSSHSSFQDFDKTDDARLLLEMFPTISLVEATHCLSLSNGSMDEAVQLVLHRQETGESFSNTLDLSPSLHKSRPVNDHTLKQKIIEKYSYIDKDDDQREHRPPPLKQQPKKMIRYLDNKVVTMKGERFTEIKDETETSKEDAKKTFVALKPARQYRFH</sequence>
<dbReference type="PANTHER" id="PTHR12493:SF0">
    <property type="entry name" value="CUE DOMAIN-CONTAINING PROTEIN 2"/>
    <property type="match status" value="1"/>
</dbReference>
<comment type="subcellular location">
    <subcellularLocation>
        <location evidence="2">Cytoplasm</location>
    </subcellularLocation>
    <subcellularLocation>
        <location evidence="1">Nucleus</location>
    </subcellularLocation>
</comment>
<feature type="domain" description="CUE" evidence="8">
    <location>
        <begin position="146"/>
        <end position="189"/>
    </location>
</feature>
<dbReference type="InterPro" id="IPR003892">
    <property type="entry name" value="CUE"/>
</dbReference>
<reference evidence="9" key="1">
    <citation type="submission" date="2018-08" db="EMBL/GenBank/DDBJ databases">
        <authorList>
            <person name="Cornetti L."/>
        </authorList>
    </citation>
    <scope>NUCLEOTIDE SEQUENCE</scope>
    <source>
        <strain evidence="9">DE-FRO-2-1</strain>
    </source>
</reference>
<dbReference type="InterPro" id="IPR039805">
    <property type="entry name" value="CUE_CUED2"/>
</dbReference>
<evidence type="ECO:0000256" key="6">
    <source>
        <dbReference type="ARBA" id="ARBA00023242"/>
    </source>
</evidence>
<dbReference type="CDD" id="cd14367">
    <property type="entry name" value="CUE_CUED2"/>
    <property type="match status" value="1"/>
</dbReference>
<evidence type="ECO:0000313" key="9">
    <source>
        <dbReference type="EMBL" id="SVE93149.1"/>
    </source>
</evidence>
<gene>
    <name evidence="9" type="primary">EOG090X0A55</name>
</gene>
<proteinExistence type="evidence at transcript level"/>
<keyword evidence="4" id="KW-0963">Cytoplasm</keyword>
<name>A0A4Y7NIU7_9CRUS</name>
<evidence type="ECO:0000256" key="1">
    <source>
        <dbReference type="ARBA" id="ARBA00004123"/>
    </source>
</evidence>
<evidence type="ECO:0000256" key="7">
    <source>
        <dbReference type="SAM" id="MobiDB-lite"/>
    </source>
</evidence>
<evidence type="ECO:0000256" key="5">
    <source>
        <dbReference type="ARBA" id="ARBA00022786"/>
    </source>
</evidence>
<evidence type="ECO:0000259" key="8">
    <source>
        <dbReference type="PROSITE" id="PS51140"/>
    </source>
</evidence>
<feature type="compositionally biased region" description="Low complexity" evidence="7">
    <location>
        <begin position="124"/>
        <end position="141"/>
    </location>
</feature>
<dbReference type="PROSITE" id="PS51140">
    <property type="entry name" value="CUE"/>
    <property type="match status" value="1"/>
</dbReference>
<protein>
    <submittedName>
        <fullName evidence="9">EOG090X0A55</fullName>
    </submittedName>
</protein>
<evidence type="ECO:0000256" key="2">
    <source>
        <dbReference type="ARBA" id="ARBA00004496"/>
    </source>
</evidence>